<feature type="transmembrane region" description="Helical" evidence="1">
    <location>
        <begin position="40"/>
        <end position="60"/>
    </location>
</feature>
<feature type="transmembrane region" description="Helical" evidence="1">
    <location>
        <begin position="80"/>
        <end position="98"/>
    </location>
</feature>
<reference evidence="2" key="1">
    <citation type="journal article" date="2014" name="Int. J. Syst. Evol. Microbiol.">
        <title>Complete genome sequence of Corynebacterium casei LMG S-19264T (=DSM 44701T), isolated from a smear-ripened cheese.</title>
        <authorList>
            <consortium name="US DOE Joint Genome Institute (JGI-PGF)"/>
            <person name="Walter F."/>
            <person name="Albersmeier A."/>
            <person name="Kalinowski J."/>
            <person name="Ruckert C."/>
        </authorList>
    </citation>
    <scope>NUCLEOTIDE SEQUENCE</scope>
    <source>
        <strain evidence="2">KCTC 32337</strain>
    </source>
</reference>
<keyword evidence="1" id="KW-1133">Transmembrane helix</keyword>
<feature type="transmembrane region" description="Helical" evidence="1">
    <location>
        <begin position="103"/>
        <end position="122"/>
    </location>
</feature>
<protein>
    <submittedName>
        <fullName evidence="2">Uncharacterized protein</fullName>
    </submittedName>
</protein>
<sequence>MTFKYENDRAGFKTHDYMDKRARGEKIEVNKSDGLSEWQLGIFTAPVLIFAVGTQVFNWLSGFIPAVYELLMQLSTTVGGRAFIFGLLVAVAVTLLVLKSVSLLYYGLLETCLSVVVVWSQIKEFSNNYDNFAILFAGCFVLMKGLENTTNGFKITAKKRLKAKIKEKNPPRKAEGRYLN</sequence>
<comment type="caution">
    <text evidence="2">The sequence shown here is derived from an EMBL/GenBank/DDBJ whole genome shotgun (WGS) entry which is preliminary data.</text>
</comment>
<accession>A0A8H9M3A3</accession>
<reference evidence="2" key="2">
    <citation type="submission" date="2020-09" db="EMBL/GenBank/DDBJ databases">
        <authorList>
            <person name="Sun Q."/>
            <person name="Kim S."/>
        </authorList>
    </citation>
    <scope>NUCLEOTIDE SEQUENCE</scope>
    <source>
        <strain evidence="2">KCTC 32337</strain>
    </source>
</reference>
<proteinExistence type="predicted"/>
<dbReference type="RefSeq" id="WP_191867360.1">
    <property type="nucleotide sequence ID" value="NZ_BMZC01000023.1"/>
</dbReference>
<feature type="transmembrane region" description="Helical" evidence="1">
    <location>
        <begin position="128"/>
        <end position="146"/>
    </location>
</feature>
<name>A0A8H9M3A3_9ALTE</name>
<organism evidence="2 3">
    <name type="scientific">Paraglaciecola chathamensis</name>
    <dbReference type="NCBI Taxonomy" id="368405"/>
    <lineage>
        <taxon>Bacteria</taxon>
        <taxon>Pseudomonadati</taxon>
        <taxon>Pseudomonadota</taxon>
        <taxon>Gammaproteobacteria</taxon>
        <taxon>Alteromonadales</taxon>
        <taxon>Alteromonadaceae</taxon>
        <taxon>Paraglaciecola</taxon>
    </lineage>
</organism>
<evidence type="ECO:0000313" key="3">
    <source>
        <dbReference type="Proteomes" id="UP000622604"/>
    </source>
</evidence>
<evidence type="ECO:0000256" key="1">
    <source>
        <dbReference type="SAM" id="Phobius"/>
    </source>
</evidence>
<dbReference type="AlphaFoldDB" id="A0A8H9M3A3"/>
<dbReference type="Proteomes" id="UP000622604">
    <property type="component" value="Unassembled WGS sequence"/>
</dbReference>
<evidence type="ECO:0000313" key="2">
    <source>
        <dbReference type="EMBL" id="GGZ83219.1"/>
    </source>
</evidence>
<keyword evidence="1" id="KW-0472">Membrane</keyword>
<gene>
    <name evidence="2" type="ORF">GCM10011274_46060</name>
</gene>
<dbReference type="EMBL" id="BMZC01000023">
    <property type="protein sequence ID" value="GGZ83219.1"/>
    <property type="molecule type" value="Genomic_DNA"/>
</dbReference>
<keyword evidence="1" id="KW-0812">Transmembrane</keyword>